<dbReference type="SUPFAM" id="SSF52833">
    <property type="entry name" value="Thioredoxin-like"/>
    <property type="match status" value="1"/>
</dbReference>
<dbReference type="GeneID" id="97545112"/>
<dbReference type="AlphaFoldDB" id="A0A9P1NK94"/>
<protein>
    <submittedName>
        <fullName evidence="2">Thiol-disulfide isomerase, TrB/traF</fullName>
    </submittedName>
</protein>
<dbReference type="GO" id="GO:0016853">
    <property type="term" value="F:isomerase activity"/>
    <property type="evidence" value="ECO:0007669"/>
    <property type="project" value="UniProtKB-KW"/>
</dbReference>
<evidence type="ECO:0000256" key="1">
    <source>
        <dbReference type="SAM" id="SignalP"/>
    </source>
</evidence>
<gene>
    <name evidence="2" type="ORF">VIBNI_0116</name>
</gene>
<name>A0A9P1NK94_9VIBR</name>
<feature type="chain" id="PRO_5040286308" evidence="1">
    <location>
        <begin position="19"/>
        <end position="134"/>
    </location>
</feature>
<keyword evidence="1" id="KW-0732">Signal</keyword>
<keyword evidence="2" id="KW-0413">Isomerase</keyword>
<dbReference type="InterPro" id="IPR014109">
    <property type="entry name" value="Thiol-disulphide_isomerase_rbB"/>
</dbReference>
<feature type="signal peptide" evidence="1">
    <location>
        <begin position="1"/>
        <end position="18"/>
    </location>
</feature>
<dbReference type="InterPro" id="IPR036249">
    <property type="entry name" value="Thioredoxin-like_sf"/>
</dbReference>
<reference evidence="2" key="1">
    <citation type="submission" date="2010-02" db="EMBL/GenBank/DDBJ databases">
        <authorList>
            <person name="Genoscope - CEA"/>
        </authorList>
    </citation>
    <scope>NUCLEOTIDE SEQUENCE</scope>
    <source>
        <plasmid evidence="2">VIBNI_pA</plasmid>
    </source>
</reference>
<proteinExistence type="predicted"/>
<dbReference type="Pfam" id="PF13728">
    <property type="entry name" value="TraF"/>
    <property type="match status" value="1"/>
</dbReference>
<dbReference type="RefSeq" id="WP_013610282.1">
    <property type="nucleotide sequence ID" value="NC_015156.1"/>
</dbReference>
<dbReference type="NCBIfam" id="TIGR02738">
    <property type="entry name" value="TrbB"/>
    <property type="match status" value="1"/>
</dbReference>
<organism evidence="2">
    <name type="scientific">Vibrio nigripulchritudo</name>
    <dbReference type="NCBI Taxonomy" id="28173"/>
    <lineage>
        <taxon>Bacteria</taxon>
        <taxon>Pseudomonadati</taxon>
        <taxon>Pseudomonadota</taxon>
        <taxon>Gammaproteobacteria</taxon>
        <taxon>Vibrionales</taxon>
        <taxon>Vibrionaceae</taxon>
        <taxon>Vibrio</taxon>
    </lineage>
</organism>
<accession>A0A9P1NK94</accession>
<dbReference type="EMBL" id="FP893246">
    <property type="protein sequence ID" value="CBJ93146.1"/>
    <property type="molecule type" value="Genomic_DNA"/>
</dbReference>
<geneLocation type="plasmid" evidence="2">
    <name>VIBNI_pA</name>
</geneLocation>
<sequence length="134" mass="15050">MRFIALLSLMLMSLPALGMPGQYAMVFFYLSSCPDCHRFAPKLQRLTQAYALPTYAFSLDGRPLPDYPVPIPVTPDISQQFFPNPRNIVVPATFLINVNTRKYVRVSVGNVEYDALAHSIQNILSDPSVLRAME</sequence>
<keyword evidence="2" id="KW-0614">Plasmid</keyword>
<dbReference type="Gene3D" id="3.40.30.10">
    <property type="entry name" value="Glutaredoxin"/>
    <property type="match status" value="1"/>
</dbReference>
<evidence type="ECO:0000313" key="2">
    <source>
        <dbReference type="EMBL" id="CBJ93146.1"/>
    </source>
</evidence>
<dbReference type="InterPro" id="IPR039555">
    <property type="entry name" value="TraF/TrbB"/>
</dbReference>